<protein>
    <submittedName>
        <fullName evidence="1">DDE_3 domain-containing protein</fullName>
    </submittedName>
</protein>
<dbReference type="OrthoDB" id="10045182at2759"/>
<dbReference type="AlphaFoldDB" id="A0A8X6G902"/>
<accession>A0A8X6G902</accession>
<name>A0A8X6G902_TRICU</name>
<comment type="caution">
    <text evidence="1">The sequence shown here is derived from an EMBL/GenBank/DDBJ whole genome shotgun (WGS) entry which is preliminary data.</text>
</comment>
<dbReference type="InterPro" id="IPR036397">
    <property type="entry name" value="RNaseH_sf"/>
</dbReference>
<organism evidence="1 2">
    <name type="scientific">Trichonephila clavata</name>
    <name type="common">Joro spider</name>
    <name type="synonym">Nephila clavata</name>
    <dbReference type="NCBI Taxonomy" id="2740835"/>
    <lineage>
        <taxon>Eukaryota</taxon>
        <taxon>Metazoa</taxon>
        <taxon>Ecdysozoa</taxon>
        <taxon>Arthropoda</taxon>
        <taxon>Chelicerata</taxon>
        <taxon>Arachnida</taxon>
        <taxon>Araneae</taxon>
        <taxon>Araneomorphae</taxon>
        <taxon>Entelegynae</taxon>
        <taxon>Araneoidea</taxon>
        <taxon>Nephilidae</taxon>
        <taxon>Trichonephila</taxon>
    </lineage>
</organism>
<dbReference type="Gene3D" id="3.30.420.10">
    <property type="entry name" value="Ribonuclease H-like superfamily/Ribonuclease H"/>
    <property type="match status" value="1"/>
</dbReference>
<evidence type="ECO:0000313" key="1">
    <source>
        <dbReference type="EMBL" id="GFQ97004.1"/>
    </source>
</evidence>
<dbReference type="EMBL" id="BMAO01024690">
    <property type="protein sequence ID" value="GFQ97004.1"/>
    <property type="molecule type" value="Genomic_DNA"/>
</dbReference>
<keyword evidence="2" id="KW-1185">Reference proteome</keyword>
<proteinExistence type="predicted"/>
<reference evidence="1" key="1">
    <citation type="submission" date="2020-07" db="EMBL/GenBank/DDBJ databases">
        <title>Multicomponent nature underlies the extraordinary mechanical properties of spider dragline silk.</title>
        <authorList>
            <person name="Kono N."/>
            <person name="Nakamura H."/>
            <person name="Mori M."/>
            <person name="Yoshida Y."/>
            <person name="Ohtoshi R."/>
            <person name="Malay A.D."/>
            <person name="Moran D.A.P."/>
            <person name="Tomita M."/>
            <person name="Numata K."/>
            <person name="Arakawa K."/>
        </authorList>
    </citation>
    <scope>NUCLEOTIDE SEQUENCE</scope>
</reference>
<dbReference type="Proteomes" id="UP000887116">
    <property type="component" value="Unassembled WGS sequence"/>
</dbReference>
<evidence type="ECO:0000313" key="2">
    <source>
        <dbReference type="Proteomes" id="UP000887116"/>
    </source>
</evidence>
<dbReference type="GO" id="GO:0003676">
    <property type="term" value="F:nucleic acid binding"/>
    <property type="evidence" value="ECO:0007669"/>
    <property type="project" value="InterPro"/>
</dbReference>
<gene>
    <name evidence="1" type="primary">AVEN_235992_1</name>
    <name evidence="1" type="ORF">TNCT_501791</name>
</gene>
<sequence length="89" mass="10200">MNPWISHIFNETVQGGGGSVMVWGLCSWPEMGPLILLDSTITGQRYVNILSNHMHSFMSCEHYFIGRGQFQKYNAPPLPQFYSCYRVLI</sequence>